<keyword evidence="3" id="KW-0378">Hydrolase</keyword>
<dbReference type="InterPro" id="IPR000868">
    <property type="entry name" value="Isochorismatase-like_dom"/>
</dbReference>
<keyword evidence="4" id="KW-1185">Reference proteome</keyword>
<name>A0A0H2SH10_9AGAM</name>
<dbReference type="OrthoDB" id="269496at2759"/>
<dbReference type="EMBL" id="KQ085917">
    <property type="protein sequence ID" value="KLO16386.1"/>
    <property type="molecule type" value="Genomic_DNA"/>
</dbReference>
<dbReference type="SUPFAM" id="SSF52499">
    <property type="entry name" value="Isochorismatase-like hydrolases"/>
    <property type="match status" value="1"/>
</dbReference>
<dbReference type="Proteomes" id="UP000053477">
    <property type="component" value="Unassembled WGS sequence"/>
</dbReference>
<evidence type="ECO:0000256" key="1">
    <source>
        <dbReference type="ARBA" id="ARBA00006336"/>
    </source>
</evidence>
<dbReference type="InterPro" id="IPR050993">
    <property type="entry name" value="Isochorismatase_domain"/>
</dbReference>
<dbReference type="InParanoid" id="A0A0H2SH10"/>
<gene>
    <name evidence="3" type="ORF">SCHPADRAFT_901618</name>
</gene>
<protein>
    <submittedName>
        <fullName evidence="3">Isochorismatase hydrolase</fullName>
    </submittedName>
</protein>
<dbReference type="InterPro" id="IPR036380">
    <property type="entry name" value="Isochorismatase-like_sf"/>
</dbReference>
<reference evidence="3 4" key="1">
    <citation type="submission" date="2015-04" db="EMBL/GenBank/DDBJ databases">
        <title>Complete genome sequence of Schizopora paradoxa KUC8140, a cosmopolitan wood degrader in East Asia.</title>
        <authorList>
            <consortium name="DOE Joint Genome Institute"/>
            <person name="Min B."/>
            <person name="Park H."/>
            <person name="Jang Y."/>
            <person name="Kim J.-J."/>
            <person name="Kim K.H."/>
            <person name="Pangilinan J."/>
            <person name="Lipzen A."/>
            <person name="Riley R."/>
            <person name="Grigoriev I.V."/>
            <person name="Spatafora J.W."/>
            <person name="Choi I.-G."/>
        </authorList>
    </citation>
    <scope>NUCLEOTIDE SEQUENCE [LARGE SCALE GENOMIC DNA]</scope>
    <source>
        <strain evidence="3 4">KUC8140</strain>
    </source>
</reference>
<dbReference type="STRING" id="27342.A0A0H2SH10"/>
<evidence type="ECO:0000313" key="4">
    <source>
        <dbReference type="Proteomes" id="UP000053477"/>
    </source>
</evidence>
<dbReference type="Pfam" id="PF00857">
    <property type="entry name" value="Isochorismatase"/>
    <property type="match status" value="1"/>
</dbReference>
<evidence type="ECO:0000313" key="3">
    <source>
        <dbReference type="EMBL" id="KLO16386.1"/>
    </source>
</evidence>
<evidence type="ECO:0000259" key="2">
    <source>
        <dbReference type="Pfam" id="PF00857"/>
    </source>
</evidence>
<dbReference type="AlphaFoldDB" id="A0A0H2SH10"/>
<organism evidence="3 4">
    <name type="scientific">Schizopora paradoxa</name>
    <dbReference type="NCBI Taxonomy" id="27342"/>
    <lineage>
        <taxon>Eukaryota</taxon>
        <taxon>Fungi</taxon>
        <taxon>Dikarya</taxon>
        <taxon>Basidiomycota</taxon>
        <taxon>Agaricomycotina</taxon>
        <taxon>Agaricomycetes</taxon>
        <taxon>Hymenochaetales</taxon>
        <taxon>Schizoporaceae</taxon>
        <taxon>Schizopora</taxon>
    </lineage>
</organism>
<dbReference type="GO" id="GO:0016787">
    <property type="term" value="F:hydrolase activity"/>
    <property type="evidence" value="ECO:0007669"/>
    <property type="project" value="UniProtKB-KW"/>
</dbReference>
<proteinExistence type="inferred from homology"/>
<dbReference type="PANTHER" id="PTHR14119:SF3">
    <property type="entry name" value="ISOCHORISMATASE DOMAIN-CONTAINING PROTEIN 2"/>
    <property type="match status" value="1"/>
</dbReference>
<accession>A0A0H2SH10</accession>
<sequence>MSVARAVKLLPSQTIFLLCDLQVKFRPVIHEFDQVLATSNKMLKVAKTLEIPVVISEQNSAKLGHTVPELNVGQLGSLHLKTVDKTLFSLVTPEVENVLRSRSVKSAILMGIESHICILQSALDLVERGYDVHVLADGVSSCNKEEIPFAFARMRQAGVQVTTSESAAY</sequence>
<dbReference type="PANTHER" id="PTHR14119">
    <property type="entry name" value="HYDROLASE"/>
    <property type="match status" value="1"/>
</dbReference>
<comment type="similarity">
    <text evidence="1">Belongs to the isochorismatase family.</text>
</comment>
<dbReference type="Gene3D" id="3.40.50.850">
    <property type="entry name" value="Isochorismatase-like"/>
    <property type="match status" value="1"/>
</dbReference>
<feature type="domain" description="Isochorismatase-like" evidence="2">
    <location>
        <begin position="14"/>
        <end position="165"/>
    </location>
</feature>